<protein>
    <recommendedName>
        <fullName evidence="4">Lipoprotein</fullName>
    </recommendedName>
</protein>
<accession>A0A7X4YGB7</accession>
<dbReference type="RefSeq" id="WP_139918900.1">
    <property type="nucleotide sequence ID" value="NZ_CBCSLE010000137.1"/>
</dbReference>
<name>A0A7X4YGB7_9BACT</name>
<feature type="chain" id="PRO_5030591541" description="Lipoprotein" evidence="1">
    <location>
        <begin position="23"/>
        <end position="535"/>
    </location>
</feature>
<evidence type="ECO:0000313" key="2">
    <source>
        <dbReference type="EMBL" id="NBC44916.1"/>
    </source>
</evidence>
<proteinExistence type="predicted"/>
<gene>
    <name evidence="2" type="ORF">GTZ93_34465</name>
</gene>
<organism evidence="2 3">
    <name type="scientific">Corallococcus exiguus</name>
    <dbReference type="NCBI Taxonomy" id="83462"/>
    <lineage>
        <taxon>Bacteria</taxon>
        <taxon>Pseudomonadati</taxon>
        <taxon>Myxococcota</taxon>
        <taxon>Myxococcia</taxon>
        <taxon>Myxococcales</taxon>
        <taxon>Cystobacterineae</taxon>
        <taxon>Myxococcaceae</taxon>
        <taxon>Corallococcus</taxon>
    </lineage>
</organism>
<dbReference type="Pfam" id="PF08309">
    <property type="entry name" value="LVIVD"/>
    <property type="match status" value="2"/>
</dbReference>
<dbReference type="PROSITE" id="PS51257">
    <property type="entry name" value="PROKAR_LIPOPROTEIN"/>
    <property type="match status" value="1"/>
</dbReference>
<evidence type="ECO:0000313" key="3">
    <source>
        <dbReference type="Proteomes" id="UP000537825"/>
    </source>
</evidence>
<reference evidence="2 3" key="1">
    <citation type="submission" date="2020-01" db="EMBL/GenBank/DDBJ databases">
        <title>The draft genome sequence of Corallococcus exiguus DSM 14696.</title>
        <authorList>
            <person name="Zhang X."/>
            <person name="Zhu H."/>
        </authorList>
    </citation>
    <scope>NUCLEOTIDE SEQUENCE [LARGE SCALE GENOMIC DNA]</scope>
    <source>
        <strain evidence="2 3">DSM 14696</strain>
    </source>
</reference>
<sequence>MAPFSRWLLLLTTLTACTTPSAPFSGDAEVIPERNTAPWDGGAEALPERTDSVDLGPYSDCAFKLAVGDAVAACDDVSLFDQSTCTPGALDDLDTVGFYSLKARPSSSNTAYSGYSLRLPLEGGKGTLSGRALTRQEIGAGSFFTSATLPATPFSPARDLVFMGCTRPTPDRINGCYVQCAQGKVGTVGTFTAARPGIRTRGESESSGLKLVSEASVSLGMPVDVYVTKGHAYVVAVGTASKPGGLAVFNVRDPSHPVLTKTVQLAGDSYWNGVWAKDNALYIASASSGVIVYDISNPADPQYVRAVPNAPLNVHTVFVDDKRLYAMAPTPGDAVLIFDVSSPLAPVELNRVSLGAGGSGPHDAFVYEERLYVSHTEAGYHAFDVADAEHVYPMGGYSFDGQYAHASAVGTFAGRTVAFEGGEYPGSHLRVLDVTDPANMKLIGEYGLRPETSIHNILLRGSKLYVAYYQEGVRVLDVSIPPKPREVAYFNTYRETDPDRTGSSLEGAIGIRVPGDGFIYVVDTSRGLLILSEQR</sequence>
<evidence type="ECO:0008006" key="4">
    <source>
        <dbReference type="Google" id="ProtNLM"/>
    </source>
</evidence>
<dbReference type="AlphaFoldDB" id="A0A7X4YGB7"/>
<feature type="signal peptide" evidence="1">
    <location>
        <begin position="1"/>
        <end position="22"/>
    </location>
</feature>
<keyword evidence="3" id="KW-1185">Reference proteome</keyword>
<evidence type="ECO:0000256" key="1">
    <source>
        <dbReference type="SAM" id="SignalP"/>
    </source>
</evidence>
<dbReference type="InterPro" id="IPR013211">
    <property type="entry name" value="LVIVD"/>
</dbReference>
<keyword evidence="1" id="KW-0732">Signal</keyword>
<comment type="caution">
    <text evidence="2">The sequence shown here is derived from an EMBL/GenBank/DDBJ whole genome shotgun (WGS) entry which is preliminary data.</text>
</comment>
<dbReference type="EMBL" id="JAAAPK010000012">
    <property type="protein sequence ID" value="NBC44916.1"/>
    <property type="molecule type" value="Genomic_DNA"/>
</dbReference>
<dbReference type="Proteomes" id="UP000537825">
    <property type="component" value="Unassembled WGS sequence"/>
</dbReference>
<dbReference type="InterPro" id="IPR011044">
    <property type="entry name" value="Quino_amine_DH_bsu"/>
</dbReference>
<dbReference type="SUPFAM" id="SSF50969">
    <property type="entry name" value="YVTN repeat-like/Quinoprotein amine dehydrogenase"/>
    <property type="match status" value="1"/>
</dbReference>